<dbReference type="Proteomes" id="UP000825729">
    <property type="component" value="Unassembled WGS sequence"/>
</dbReference>
<dbReference type="SUPFAM" id="SSF81301">
    <property type="entry name" value="Nucleotidyltransferase"/>
    <property type="match status" value="1"/>
</dbReference>
<dbReference type="Gene3D" id="3.30.460.10">
    <property type="entry name" value="Beta Polymerase, domain 2"/>
    <property type="match status" value="1"/>
</dbReference>
<dbReference type="GO" id="GO:0031123">
    <property type="term" value="P:RNA 3'-end processing"/>
    <property type="evidence" value="ECO:0007669"/>
    <property type="project" value="TreeGrafter"/>
</dbReference>
<sequence>MANSWNRSPYPVLESSLQEILVAVKPSDEDRLRRLNAINNFKGVVQSMESLRGATVEPFGSFISNLYTKWGDLDISIELSGMPFSSVGRSRKQDLLREIMRALRRRGVHQLEFIPRARVPLLKFESNQSISCDISVDNLVGQVKSKYFLWISQIDERFRDMVLLVKEWAKTRDINDPKNGTLNSFSLTLLVIFHFQTCNPSILPPLKHIFDGNIADQLIGMRSYASIETTCLANVERFKRERYRVNQSSLSELFVSFFEKFSNIKTMAAGHVFCTFTGTRERVWSQAKWIGKPFQIFIEDPFEQTENAARSVGVFELSKIAQAFEETHHKLSASSVLSNKNSLIPFLVRPRVCSLLGVRTPQSEYRSELHDSLEQYLHRLNLKDRPSSSRSSNGVRWTGI</sequence>
<dbReference type="GO" id="GO:0050265">
    <property type="term" value="F:RNA uridylyltransferase activity"/>
    <property type="evidence" value="ECO:0007669"/>
    <property type="project" value="TreeGrafter"/>
</dbReference>
<organism evidence="2 3">
    <name type="scientific">Aristolochia fimbriata</name>
    <name type="common">White veined hardy Dutchman's pipe vine</name>
    <dbReference type="NCBI Taxonomy" id="158543"/>
    <lineage>
        <taxon>Eukaryota</taxon>
        <taxon>Viridiplantae</taxon>
        <taxon>Streptophyta</taxon>
        <taxon>Embryophyta</taxon>
        <taxon>Tracheophyta</taxon>
        <taxon>Spermatophyta</taxon>
        <taxon>Magnoliopsida</taxon>
        <taxon>Magnoliidae</taxon>
        <taxon>Piperales</taxon>
        <taxon>Aristolochiaceae</taxon>
        <taxon>Aristolochia</taxon>
    </lineage>
</organism>
<dbReference type="PANTHER" id="PTHR12271">
    <property type="entry name" value="POLY A POLYMERASE CID PAP -RELATED"/>
    <property type="match status" value="1"/>
</dbReference>
<gene>
    <name evidence="2" type="ORF">H6P81_006009</name>
</gene>
<evidence type="ECO:0000259" key="1">
    <source>
        <dbReference type="Pfam" id="PF22600"/>
    </source>
</evidence>
<name>A0AAV7EW47_ARIFI</name>
<proteinExistence type="predicted"/>
<evidence type="ECO:0000313" key="3">
    <source>
        <dbReference type="Proteomes" id="UP000825729"/>
    </source>
</evidence>
<dbReference type="EMBL" id="JAINDJ010000003">
    <property type="protein sequence ID" value="KAG9453105.1"/>
    <property type="molecule type" value="Genomic_DNA"/>
</dbReference>
<dbReference type="InterPro" id="IPR043519">
    <property type="entry name" value="NT_sf"/>
</dbReference>
<dbReference type="SUPFAM" id="SSF81631">
    <property type="entry name" value="PAP/OAS1 substrate-binding domain"/>
    <property type="match status" value="1"/>
</dbReference>
<dbReference type="CDD" id="cd05402">
    <property type="entry name" value="NT_PAP_TUTase"/>
    <property type="match status" value="1"/>
</dbReference>
<dbReference type="Pfam" id="PF22600">
    <property type="entry name" value="MTPAP-like_central"/>
    <property type="match status" value="1"/>
</dbReference>
<accession>A0AAV7EW47</accession>
<comment type="caution">
    <text evidence="2">The sequence shown here is derived from an EMBL/GenBank/DDBJ whole genome shotgun (WGS) entry which is preliminary data.</text>
</comment>
<dbReference type="Gene3D" id="1.10.1410.10">
    <property type="match status" value="1"/>
</dbReference>
<feature type="domain" description="Poly(A) RNA polymerase mitochondrial-like central palm" evidence="1">
    <location>
        <begin position="13"/>
        <end position="146"/>
    </location>
</feature>
<dbReference type="PANTHER" id="PTHR12271:SF123">
    <property type="entry name" value="PROTEIN HESO1"/>
    <property type="match status" value="1"/>
</dbReference>
<keyword evidence="3" id="KW-1185">Reference proteome</keyword>
<dbReference type="InterPro" id="IPR054708">
    <property type="entry name" value="MTPAP-like_central"/>
</dbReference>
<evidence type="ECO:0000313" key="2">
    <source>
        <dbReference type="EMBL" id="KAG9453105.1"/>
    </source>
</evidence>
<dbReference type="AlphaFoldDB" id="A0AAV7EW47"/>
<protein>
    <recommendedName>
        <fullName evidence="1">Poly(A) RNA polymerase mitochondrial-like central palm domain-containing protein</fullName>
    </recommendedName>
</protein>
<reference evidence="2 3" key="1">
    <citation type="submission" date="2021-07" db="EMBL/GenBank/DDBJ databases">
        <title>The Aristolochia fimbriata genome: insights into angiosperm evolution, floral development and chemical biosynthesis.</title>
        <authorList>
            <person name="Jiao Y."/>
        </authorList>
    </citation>
    <scope>NUCLEOTIDE SEQUENCE [LARGE SCALE GENOMIC DNA]</scope>
    <source>
        <strain evidence="2">IBCAS-2021</strain>
        <tissue evidence="2">Leaf</tissue>
    </source>
</reference>